<dbReference type="RefSeq" id="WP_139449866.1">
    <property type="nucleotide sequence ID" value="NZ_VDMB01000017.1"/>
</dbReference>
<gene>
    <name evidence="1" type="ORF">FIM25_12575</name>
</gene>
<proteinExistence type="predicted"/>
<sequence length="61" mass="7196">MNIKQKNKPSLEAQQQLEALRTAMVKSPEKKRRLDQYAVFWENDRSVLVGEDAPRRDEKPQ</sequence>
<accession>A0A5S5ME74</accession>
<evidence type="ECO:0000313" key="2">
    <source>
        <dbReference type="Proteomes" id="UP000321899"/>
    </source>
</evidence>
<dbReference type="EMBL" id="VDMB01000017">
    <property type="protein sequence ID" value="TYT73990.1"/>
    <property type="molecule type" value="Genomic_DNA"/>
</dbReference>
<evidence type="ECO:0000313" key="1">
    <source>
        <dbReference type="EMBL" id="TYT73990.1"/>
    </source>
</evidence>
<protein>
    <submittedName>
        <fullName evidence="1">Uncharacterized protein</fullName>
    </submittedName>
</protein>
<organism evidence="1 2">
    <name type="scientific">Desulfobotulus mexicanus</name>
    <dbReference type="NCBI Taxonomy" id="2586642"/>
    <lineage>
        <taxon>Bacteria</taxon>
        <taxon>Pseudomonadati</taxon>
        <taxon>Thermodesulfobacteriota</taxon>
        <taxon>Desulfobacteria</taxon>
        <taxon>Desulfobacterales</taxon>
        <taxon>Desulfobacteraceae</taxon>
        <taxon>Desulfobotulus</taxon>
    </lineage>
</organism>
<comment type="caution">
    <text evidence="1">The sequence shown here is derived from an EMBL/GenBank/DDBJ whole genome shotgun (WGS) entry which is preliminary data.</text>
</comment>
<dbReference type="OrthoDB" id="598431at2"/>
<reference evidence="1 2" key="1">
    <citation type="submission" date="2019-06" db="EMBL/GenBank/DDBJ databases">
        <title>Desulfobotulus mexicanus sp. nov., a novel sulfate-reducing bacterium isolated from the sediment of an alkaline crater lake in Mexico.</title>
        <authorList>
            <person name="Hirschler-Rea A."/>
        </authorList>
    </citation>
    <scope>NUCLEOTIDE SEQUENCE [LARGE SCALE GENOMIC DNA]</scope>
    <source>
        <strain evidence="1 2">PAR22N</strain>
    </source>
</reference>
<dbReference type="Proteomes" id="UP000321899">
    <property type="component" value="Unassembled WGS sequence"/>
</dbReference>
<keyword evidence="2" id="KW-1185">Reference proteome</keyword>
<dbReference type="AlphaFoldDB" id="A0A5S5ME74"/>
<name>A0A5S5ME74_9BACT</name>